<organism evidence="2 3">
    <name type="scientific">Ramlibacter terrae</name>
    <dbReference type="NCBI Taxonomy" id="2732511"/>
    <lineage>
        <taxon>Bacteria</taxon>
        <taxon>Pseudomonadati</taxon>
        <taxon>Pseudomonadota</taxon>
        <taxon>Betaproteobacteria</taxon>
        <taxon>Burkholderiales</taxon>
        <taxon>Comamonadaceae</taxon>
        <taxon>Ramlibacter</taxon>
    </lineage>
</organism>
<feature type="region of interest" description="Disordered" evidence="1">
    <location>
        <begin position="215"/>
        <end position="267"/>
    </location>
</feature>
<feature type="compositionally biased region" description="Polar residues" evidence="1">
    <location>
        <begin position="227"/>
        <end position="245"/>
    </location>
</feature>
<dbReference type="EMBL" id="CP053418">
    <property type="protein sequence ID" value="QJW84652.1"/>
    <property type="molecule type" value="Genomic_DNA"/>
</dbReference>
<evidence type="ECO:0000313" key="3">
    <source>
        <dbReference type="Proteomes" id="UP000500826"/>
    </source>
</evidence>
<evidence type="ECO:0000313" key="2">
    <source>
        <dbReference type="EMBL" id="QJW84652.1"/>
    </source>
</evidence>
<sequence length="267" mass="26890">MAITATGDANIHGSFELAGSMQVKAGDDISVLSTVLVKGEGQSLSLIAGDAIDIGSMTDDDLGAVLEASKRLELTAGGRVAIGASGQLLSSGDDSTIALRGASVTVLGSVFAGAELTDPEESDWTWEGKRASIDIRATGALLLGDIDDAGNLWATGRIAVQTGADASGVGFSMTRGSAIRADALGRLGAGPLLAAKWTEVQAGADASIDLRSEGDIRAGAPRRRSTPVPTSAWSRARRSGSTASCRRTTPSPSAAARTTAASACSST</sequence>
<gene>
    <name evidence="2" type="ORF">HK414_16025</name>
</gene>
<name>A0ABX6P4K2_9BURK</name>
<evidence type="ECO:0000256" key="1">
    <source>
        <dbReference type="SAM" id="MobiDB-lite"/>
    </source>
</evidence>
<feature type="compositionally biased region" description="Low complexity" evidence="1">
    <location>
        <begin position="246"/>
        <end position="267"/>
    </location>
</feature>
<reference evidence="2 3" key="1">
    <citation type="submission" date="2020-05" db="EMBL/GenBank/DDBJ databases">
        <title>Ramlibacter rhizophilus sp. nov., isolated from rhizosphere soil of national flower Mugunghwa from South Korea.</title>
        <authorList>
            <person name="Zheng-Fei Y."/>
            <person name="Huan T."/>
        </authorList>
    </citation>
    <scope>NUCLEOTIDE SEQUENCE [LARGE SCALE GENOMIC DNA]</scope>
    <source>
        <strain evidence="2 3">H242</strain>
    </source>
</reference>
<dbReference type="Proteomes" id="UP000500826">
    <property type="component" value="Chromosome"/>
</dbReference>
<accession>A0ABX6P4K2</accession>
<proteinExistence type="predicted"/>
<protein>
    <submittedName>
        <fullName evidence="2">Uncharacterized protein</fullName>
    </submittedName>
</protein>
<keyword evidence="3" id="KW-1185">Reference proteome</keyword>